<dbReference type="Proteomes" id="UP001230220">
    <property type="component" value="Unassembled WGS sequence"/>
</dbReference>
<evidence type="ECO:0000313" key="2">
    <source>
        <dbReference type="EMBL" id="MDQ0362786.1"/>
    </source>
</evidence>
<gene>
    <name evidence="2" type="ORF">J2S15_003547</name>
</gene>
<dbReference type="GO" id="GO:0000428">
    <property type="term" value="C:DNA-directed RNA polymerase complex"/>
    <property type="evidence" value="ECO:0007669"/>
    <property type="project" value="UniProtKB-KW"/>
</dbReference>
<keyword evidence="2" id="KW-0240">DNA-directed RNA polymerase</keyword>
<proteinExistence type="predicted"/>
<dbReference type="RefSeq" id="WP_307410803.1">
    <property type="nucleotide sequence ID" value="NZ_JAUSUR010000008.1"/>
</dbReference>
<sequence length="149" mass="17591">MNPKLFEITCHQCNHQWFVKMDTVFHHEFQKNIDYIYDYSLFHHKCSSCGTIVKFVYPLVYYFPKRAIIISLGCEANNFQQAKNYRVETIETFCEYIKIADDGKDIDSIMALKKRLSQYQYVEYDGSDYDTIFFMADGIPIAVSINKDV</sequence>
<comment type="caution">
    <text evidence="2">The sequence shown here is derived from an EMBL/GenBank/DDBJ whole genome shotgun (WGS) entry which is preliminary data.</text>
</comment>
<keyword evidence="3" id="KW-1185">Reference proteome</keyword>
<dbReference type="Pfam" id="PF14353">
    <property type="entry name" value="CpXC"/>
    <property type="match status" value="1"/>
</dbReference>
<name>A0ABU0E7H9_9FIRM</name>
<organism evidence="2 3">
    <name type="scientific">Breznakia pachnodae</name>
    <dbReference type="NCBI Taxonomy" id="265178"/>
    <lineage>
        <taxon>Bacteria</taxon>
        <taxon>Bacillati</taxon>
        <taxon>Bacillota</taxon>
        <taxon>Erysipelotrichia</taxon>
        <taxon>Erysipelotrichales</taxon>
        <taxon>Erysipelotrichaceae</taxon>
        <taxon>Breznakia</taxon>
    </lineage>
</organism>
<evidence type="ECO:0000313" key="3">
    <source>
        <dbReference type="Proteomes" id="UP001230220"/>
    </source>
</evidence>
<protein>
    <submittedName>
        <fullName evidence="2">DNA-directed RNA polymerase subunit RPC12/RpoP</fullName>
    </submittedName>
</protein>
<evidence type="ECO:0000259" key="1">
    <source>
        <dbReference type="Pfam" id="PF14353"/>
    </source>
</evidence>
<reference evidence="2 3" key="1">
    <citation type="submission" date="2023-07" db="EMBL/GenBank/DDBJ databases">
        <title>Genomic Encyclopedia of Type Strains, Phase IV (KMG-IV): sequencing the most valuable type-strain genomes for metagenomic binning, comparative biology and taxonomic classification.</title>
        <authorList>
            <person name="Goeker M."/>
        </authorList>
    </citation>
    <scope>NUCLEOTIDE SEQUENCE [LARGE SCALE GENOMIC DNA]</scope>
    <source>
        <strain evidence="2 3">DSM 16784</strain>
    </source>
</reference>
<keyword evidence="2" id="KW-0804">Transcription</keyword>
<dbReference type="InterPro" id="IPR025682">
    <property type="entry name" value="CpXC_dom"/>
</dbReference>
<accession>A0ABU0E7H9</accession>
<feature type="domain" description="CpXC" evidence="1">
    <location>
        <begin position="8"/>
        <end position="84"/>
    </location>
</feature>
<dbReference type="EMBL" id="JAUSUR010000008">
    <property type="protein sequence ID" value="MDQ0362786.1"/>
    <property type="molecule type" value="Genomic_DNA"/>
</dbReference>